<proteinExistence type="predicted"/>
<sequence>MAESSDQRALATRLSGMSDEQLSMAFRRRGVSTGASWHDWFDAAEGLLDAASVDRALTRLPRVALRAVSGDAGDSGSAGAADLSALLLAGEDGVAYGMVRERAAALADVRPEVFAPTPEVMAPGAADAASTAAIAERVFRTLSALADVVLAASLAPLARTGAGGISAVDRRRFVEAEIVESAEQLEDLVAVAASAGLLSAVDREWAATDEGDAWLRLTSAARWAAVVEGFRSTLPEALRTPDGGYQPVAGWLDAFPLDADWPARAQQLQRTAVAWGLVAGHDATGLSVEPAWATPLRLGEAATPAPLAAELPAEIDRVYLQADLTAIAPGPLAPELDLRLRTLARRESRAQASTYRFDADTVAGAMTGGETAASLTEFLSGLSLTGIPQPLAYLIESAAARHGRVTVRQDAATGHTLVASDDDAMLATIEVDQSLRPLGLVTDDGGLVTRVSRDSVYWALADARYPVMAVDGAGDALPLRRGRRAGADAAPPVADYARLLAILRSGGGGGDADAAWLERELDLAVRSRGIIVVDVRLPDGTQRSFTLEASGLGGGRLRGRDKAADVERTLPLSSIVSVRPGT</sequence>
<organism evidence="2 3">
    <name type="scientific">Microbacterium lemovicicum</name>
    <dbReference type="NCBI Taxonomy" id="1072463"/>
    <lineage>
        <taxon>Bacteria</taxon>
        <taxon>Bacillati</taxon>
        <taxon>Actinomycetota</taxon>
        <taxon>Actinomycetes</taxon>
        <taxon>Micrococcales</taxon>
        <taxon>Microbacteriaceae</taxon>
        <taxon>Microbacterium</taxon>
    </lineage>
</organism>
<keyword evidence="3" id="KW-1185">Reference proteome</keyword>
<dbReference type="RefSeq" id="WP_127096116.1">
    <property type="nucleotide sequence ID" value="NZ_CP031423.1"/>
</dbReference>
<dbReference type="OrthoDB" id="3415124at2"/>
<protein>
    <recommendedName>
        <fullName evidence="1">Helicase XPB/Ssl2 N-terminal domain-containing protein</fullName>
    </recommendedName>
</protein>
<name>A0A3S9WBY4_9MICO</name>
<dbReference type="Pfam" id="PF13625">
    <property type="entry name" value="Helicase_C_3"/>
    <property type="match status" value="1"/>
</dbReference>
<feature type="domain" description="Helicase XPB/Ssl2 N-terminal" evidence="1">
    <location>
        <begin position="319"/>
        <end position="440"/>
    </location>
</feature>
<evidence type="ECO:0000313" key="2">
    <source>
        <dbReference type="EMBL" id="AZS37577.1"/>
    </source>
</evidence>
<dbReference type="EMBL" id="CP031423">
    <property type="protein sequence ID" value="AZS37577.1"/>
    <property type="molecule type" value="Genomic_DNA"/>
</dbReference>
<dbReference type="InterPro" id="IPR032830">
    <property type="entry name" value="XPB/Ssl2_N"/>
</dbReference>
<dbReference type="AlphaFoldDB" id="A0A3S9WBY4"/>
<reference evidence="2 3" key="1">
    <citation type="submission" date="2018-08" db="EMBL/GenBank/DDBJ databases">
        <title>Microbacterium lemovicicum sp. nov., a bacterium isolated from a natural uranium-rich soil.</title>
        <authorList>
            <person name="ORTET P."/>
        </authorList>
    </citation>
    <scope>NUCLEOTIDE SEQUENCE [LARGE SCALE GENOMIC DNA]</scope>
    <source>
        <strain evidence="2 3">Viu22</strain>
    </source>
</reference>
<evidence type="ECO:0000313" key="3">
    <source>
        <dbReference type="Proteomes" id="UP000276888"/>
    </source>
</evidence>
<accession>A0A3S9WBY4</accession>
<dbReference type="Proteomes" id="UP000276888">
    <property type="component" value="Chromosome"/>
</dbReference>
<gene>
    <name evidence="2" type="ORF">CVS47_02215</name>
</gene>
<evidence type="ECO:0000259" key="1">
    <source>
        <dbReference type="Pfam" id="PF13625"/>
    </source>
</evidence>
<dbReference type="KEGG" id="mlv:CVS47_02215"/>